<reference evidence="1" key="1">
    <citation type="submission" date="2020-05" db="EMBL/GenBank/DDBJ databases">
        <title>Large-scale comparative analyses of tick genomes elucidate their genetic diversity and vector capacities.</title>
        <authorList>
            <person name="Jia N."/>
            <person name="Wang J."/>
            <person name="Shi W."/>
            <person name="Du L."/>
            <person name="Sun Y."/>
            <person name="Zhan W."/>
            <person name="Jiang J."/>
            <person name="Wang Q."/>
            <person name="Zhang B."/>
            <person name="Ji P."/>
            <person name="Sakyi L.B."/>
            <person name="Cui X."/>
            <person name="Yuan T."/>
            <person name="Jiang B."/>
            <person name="Yang W."/>
            <person name="Lam T.T.-Y."/>
            <person name="Chang Q."/>
            <person name="Ding S."/>
            <person name="Wang X."/>
            <person name="Zhu J."/>
            <person name="Ruan X."/>
            <person name="Zhao L."/>
            <person name="Wei J."/>
            <person name="Que T."/>
            <person name="Du C."/>
            <person name="Cheng J."/>
            <person name="Dai P."/>
            <person name="Han X."/>
            <person name="Huang E."/>
            <person name="Gao Y."/>
            <person name="Liu J."/>
            <person name="Shao H."/>
            <person name="Ye R."/>
            <person name="Li L."/>
            <person name="Wei W."/>
            <person name="Wang X."/>
            <person name="Wang C."/>
            <person name="Yang T."/>
            <person name="Huo Q."/>
            <person name="Li W."/>
            <person name="Guo W."/>
            <person name="Chen H."/>
            <person name="Zhou L."/>
            <person name="Ni X."/>
            <person name="Tian J."/>
            <person name="Zhou Y."/>
            <person name="Sheng Y."/>
            <person name="Liu T."/>
            <person name="Pan Y."/>
            <person name="Xia L."/>
            <person name="Li J."/>
            <person name="Zhao F."/>
            <person name="Cao W."/>
        </authorList>
    </citation>
    <scope>NUCLEOTIDE SEQUENCE</scope>
    <source>
        <strain evidence="1">Dsil-2018</strain>
    </source>
</reference>
<keyword evidence="2" id="KW-1185">Reference proteome</keyword>
<accession>A0ACB8C2Y4</accession>
<dbReference type="Proteomes" id="UP000821865">
    <property type="component" value="Chromosome 9"/>
</dbReference>
<gene>
    <name evidence="1" type="ORF">HPB49_010109</name>
</gene>
<sequence length="78" mass="8722">MGRLRPVEEVHSLQVPSAEGLEPVRVRLPRGLQQDDSCFMQQDVCSWLRLSSGLGNRSEELEEVRQGEELPSSVSSTL</sequence>
<evidence type="ECO:0000313" key="2">
    <source>
        <dbReference type="Proteomes" id="UP000821865"/>
    </source>
</evidence>
<proteinExistence type="predicted"/>
<comment type="caution">
    <text evidence="1">The sequence shown here is derived from an EMBL/GenBank/DDBJ whole genome shotgun (WGS) entry which is preliminary data.</text>
</comment>
<dbReference type="EMBL" id="CM023478">
    <property type="protein sequence ID" value="KAH7933186.1"/>
    <property type="molecule type" value="Genomic_DNA"/>
</dbReference>
<evidence type="ECO:0000313" key="1">
    <source>
        <dbReference type="EMBL" id="KAH7933186.1"/>
    </source>
</evidence>
<name>A0ACB8C2Y4_DERSI</name>
<organism evidence="1 2">
    <name type="scientific">Dermacentor silvarum</name>
    <name type="common">Tick</name>
    <dbReference type="NCBI Taxonomy" id="543639"/>
    <lineage>
        <taxon>Eukaryota</taxon>
        <taxon>Metazoa</taxon>
        <taxon>Ecdysozoa</taxon>
        <taxon>Arthropoda</taxon>
        <taxon>Chelicerata</taxon>
        <taxon>Arachnida</taxon>
        <taxon>Acari</taxon>
        <taxon>Parasitiformes</taxon>
        <taxon>Ixodida</taxon>
        <taxon>Ixodoidea</taxon>
        <taxon>Ixodidae</taxon>
        <taxon>Rhipicephalinae</taxon>
        <taxon>Dermacentor</taxon>
    </lineage>
</organism>
<protein>
    <submittedName>
        <fullName evidence="1">Uncharacterized protein</fullName>
    </submittedName>
</protein>